<dbReference type="SUPFAM" id="SSF160104">
    <property type="entry name" value="Acetoacetate decarboxylase-like"/>
    <property type="match status" value="1"/>
</dbReference>
<dbReference type="KEGG" id="fgi:OP10G_2587"/>
<reference evidence="1 2" key="1">
    <citation type="journal article" date="2014" name="PLoS ONE">
        <title>The first complete genome sequence of the class fimbriimonadia in the phylum armatimonadetes.</title>
        <authorList>
            <person name="Hu Z.Y."/>
            <person name="Wang Y.Z."/>
            <person name="Im W.T."/>
            <person name="Wang S.Y."/>
            <person name="Zhao G.P."/>
            <person name="Zheng H.J."/>
            <person name="Quan Z.X."/>
        </authorList>
    </citation>
    <scope>NUCLEOTIDE SEQUENCE [LARGE SCALE GENOMIC DNA]</scope>
    <source>
        <strain evidence="1">Gsoil 348</strain>
    </source>
</reference>
<evidence type="ECO:0000313" key="1">
    <source>
        <dbReference type="EMBL" id="AIE85955.1"/>
    </source>
</evidence>
<dbReference type="Proteomes" id="UP000027982">
    <property type="component" value="Chromosome"/>
</dbReference>
<dbReference type="EMBL" id="CP007139">
    <property type="protein sequence ID" value="AIE85955.1"/>
    <property type="molecule type" value="Genomic_DNA"/>
</dbReference>
<dbReference type="HOGENOM" id="CLU_1174010_0_0_0"/>
<keyword evidence="2" id="KW-1185">Reference proteome</keyword>
<proteinExistence type="predicted"/>
<dbReference type="Pfam" id="PF09844">
    <property type="entry name" value="DUF2071"/>
    <property type="match status" value="1"/>
</dbReference>
<protein>
    <recommendedName>
        <fullName evidence="3">Acetoacetate decarboxylase</fullName>
    </recommendedName>
</protein>
<gene>
    <name evidence="1" type="ORF">OP10G_2587</name>
</gene>
<name>A0A068NT58_FIMGI</name>
<dbReference type="InterPro" id="IPR018644">
    <property type="entry name" value="DUF2071"/>
</dbReference>
<dbReference type="eggNOG" id="COG3361">
    <property type="taxonomic scope" value="Bacteria"/>
</dbReference>
<evidence type="ECO:0008006" key="3">
    <source>
        <dbReference type="Google" id="ProtNLM"/>
    </source>
</evidence>
<dbReference type="OrthoDB" id="5492672at2"/>
<dbReference type="AlphaFoldDB" id="A0A068NT58"/>
<dbReference type="Gene3D" id="2.40.400.10">
    <property type="entry name" value="Acetoacetate decarboxylase-like"/>
    <property type="match status" value="1"/>
</dbReference>
<dbReference type="STRING" id="661478.OP10G_2587"/>
<dbReference type="InterPro" id="IPR023375">
    <property type="entry name" value="ADC_dom_sf"/>
</dbReference>
<evidence type="ECO:0000313" key="2">
    <source>
        <dbReference type="Proteomes" id="UP000027982"/>
    </source>
</evidence>
<organism evidence="1 2">
    <name type="scientific">Fimbriimonas ginsengisoli Gsoil 348</name>
    <dbReference type="NCBI Taxonomy" id="661478"/>
    <lineage>
        <taxon>Bacteria</taxon>
        <taxon>Bacillati</taxon>
        <taxon>Armatimonadota</taxon>
        <taxon>Fimbriimonadia</taxon>
        <taxon>Fimbriimonadales</taxon>
        <taxon>Fimbriimonadaceae</taxon>
        <taxon>Fimbriimonas</taxon>
    </lineage>
</organism>
<sequence length="236" mass="26564">MNFKNAVTMRGRVAECWLFTFRVDPANVAHLLPTPLELVEHGGFAFFNVVVSRLTHMRPAPLPAAVGIGYWHVAYRLYARFGEIEGLYFLRSDANSPLMVGAGNMLTDFRFHLATVGATRPDGQSPSELHSFADGARLRIALTGDPPQLSSGSPFETLDQAADFLKYKPAALFSHPGSVDVLRITRDESAWKARLRAFRVEEASFLEPYDAIPEIAYEMEPIDYQWNRAERHRLPR</sequence>
<accession>A0A068NT58</accession>